<dbReference type="Pfam" id="PF13560">
    <property type="entry name" value="HTH_31"/>
    <property type="match status" value="1"/>
</dbReference>
<dbReference type="Pfam" id="PF01381">
    <property type="entry name" value="HTH_3"/>
    <property type="match status" value="1"/>
</dbReference>
<dbReference type="InterPro" id="IPR010982">
    <property type="entry name" value="Lambda_DNA-bd_dom_sf"/>
</dbReference>
<sequence length="203" mass="22088">MLLPRGAVRLRADLGDFLKRHRQGKLEGEPFGTQAHVAARAGITRQTLSDIERGAAWPGPATLDALLDILGLGWEHVAHPVLSGVDQRYFVNDMPGGGRLAGIPPEQASRRHRTFLEGDRGDQIIVLGERIRFAREQKGMTLVEAAQAAGISAALLSRLERAQLRRSNVFAFNPASKRGDPPVLVICNPWIALLCDGGDYEGD</sequence>
<proteinExistence type="predicted"/>
<evidence type="ECO:0000313" key="3">
    <source>
        <dbReference type="EMBL" id="MBB5716980.1"/>
    </source>
</evidence>
<dbReference type="AlphaFoldDB" id="A0A7W9BGT9"/>
<dbReference type="PROSITE" id="PS50943">
    <property type="entry name" value="HTH_CROC1"/>
    <property type="match status" value="2"/>
</dbReference>
<dbReference type="InterPro" id="IPR001387">
    <property type="entry name" value="Cro/C1-type_HTH"/>
</dbReference>
<protein>
    <submittedName>
        <fullName evidence="3">Transcriptional regulator with XRE-family HTH domain</fullName>
    </submittedName>
</protein>
<dbReference type="GO" id="GO:0003700">
    <property type="term" value="F:DNA-binding transcription factor activity"/>
    <property type="evidence" value="ECO:0007669"/>
    <property type="project" value="TreeGrafter"/>
</dbReference>
<keyword evidence="4" id="KW-1185">Reference proteome</keyword>
<dbReference type="PANTHER" id="PTHR46797">
    <property type="entry name" value="HTH-TYPE TRANSCRIPTIONAL REGULATOR"/>
    <property type="match status" value="1"/>
</dbReference>
<evidence type="ECO:0000256" key="1">
    <source>
        <dbReference type="ARBA" id="ARBA00023125"/>
    </source>
</evidence>
<reference evidence="3 4" key="1">
    <citation type="submission" date="2020-08" db="EMBL/GenBank/DDBJ databases">
        <title>Genomic Encyclopedia of Type Strains, Phase IV (KMG-IV): sequencing the most valuable type-strain genomes for metagenomic binning, comparative biology and taxonomic classification.</title>
        <authorList>
            <person name="Goeker M."/>
        </authorList>
    </citation>
    <scope>NUCLEOTIDE SEQUENCE [LARGE SCALE GENOMIC DNA]</scope>
    <source>
        <strain evidence="3 4">DSM 100044</strain>
    </source>
</reference>
<gene>
    <name evidence="3" type="ORF">FHS94_003853</name>
</gene>
<dbReference type="GO" id="GO:0003677">
    <property type="term" value="F:DNA binding"/>
    <property type="evidence" value="ECO:0007669"/>
    <property type="project" value="UniProtKB-KW"/>
</dbReference>
<evidence type="ECO:0000313" key="4">
    <source>
        <dbReference type="Proteomes" id="UP000546200"/>
    </source>
</evidence>
<dbReference type="InterPro" id="IPR050807">
    <property type="entry name" value="TransReg_Diox_bact_type"/>
</dbReference>
<keyword evidence="1" id="KW-0238">DNA-binding</keyword>
<organism evidence="3 4">
    <name type="scientific">Sphingomonas aerophila</name>
    <dbReference type="NCBI Taxonomy" id="1344948"/>
    <lineage>
        <taxon>Bacteria</taxon>
        <taxon>Pseudomonadati</taxon>
        <taxon>Pseudomonadota</taxon>
        <taxon>Alphaproteobacteria</taxon>
        <taxon>Sphingomonadales</taxon>
        <taxon>Sphingomonadaceae</taxon>
        <taxon>Sphingomonas</taxon>
    </lineage>
</organism>
<dbReference type="GO" id="GO:0005829">
    <property type="term" value="C:cytosol"/>
    <property type="evidence" value="ECO:0007669"/>
    <property type="project" value="TreeGrafter"/>
</dbReference>
<dbReference type="SUPFAM" id="SSF47413">
    <property type="entry name" value="lambda repressor-like DNA-binding domains"/>
    <property type="match status" value="2"/>
</dbReference>
<dbReference type="CDD" id="cd00093">
    <property type="entry name" value="HTH_XRE"/>
    <property type="match status" value="1"/>
</dbReference>
<accession>A0A7W9BGT9</accession>
<name>A0A7W9BGT9_9SPHN</name>
<dbReference type="RefSeq" id="WP_184060701.1">
    <property type="nucleotide sequence ID" value="NZ_JACIJK010000020.1"/>
</dbReference>
<dbReference type="SMART" id="SM00530">
    <property type="entry name" value="HTH_XRE"/>
    <property type="match status" value="2"/>
</dbReference>
<feature type="domain" description="HTH cro/C1-type" evidence="2">
    <location>
        <begin position="131"/>
        <end position="161"/>
    </location>
</feature>
<comment type="caution">
    <text evidence="3">The sequence shown here is derived from an EMBL/GenBank/DDBJ whole genome shotgun (WGS) entry which is preliminary data.</text>
</comment>
<dbReference type="PANTHER" id="PTHR46797:SF1">
    <property type="entry name" value="METHYLPHOSPHONATE SYNTHASE"/>
    <property type="match status" value="1"/>
</dbReference>
<dbReference type="Proteomes" id="UP000546200">
    <property type="component" value="Unassembled WGS sequence"/>
</dbReference>
<feature type="domain" description="HTH cro/C1-type" evidence="2">
    <location>
        <begin position="33"/>
        <end position="77"/>
    </location>
</feature>
<evidence type="ECO:0000259" key="2">
    <source>
        <dbReference type="PROSITE" id="PS50943"/>
    </source>
</evidence>
<dbReference type="EMBL" id="JACIJK010000020">
    <property type="protein sequence ID" value="MBB5716980.1"/>
    <property type="molecule type" value="Genomic_DNA"/>
</dbReference>
<dbReference type="Gene3D" id="1.10.260.40">
    <property type="entry name" value="lambda repressor-like DNA-binding domains"/>
    <property type="match status" value="2"/>
</dbReference>